<organism evidence="3 4">
    <name type="scientific">Rotaria sordida</name>
    <dbReference type="NCBI Taxonomy" id="392033"/>
    <lineage>
        <taxon>Eukaryota</taxon>
        <taxon>Metazoa</taxon>
        <taxon>Spiralia</taxon>
        <taxon>Gnathifera</taxon>
        <taxon>Rotifera</taxon>
        <taxon>Eurotatoria</taxon>
        <taxon>Bdelloidea</taxon>
        <taxon>Philodinida</taxon>
        <taxon>Philodinidae</taxon>
        <taxon>Rotaria</taxon>
    </lineage>
</organism>
<protein>
    <submittedName>
        <fullName evidence="3">Uncharacterized protein</fullName>
    </submittedName>
</protein>
<gene>
    <name evidence="3" type="ORF">JXQ802_LOCUS55518</name>
    <name evidence="2" type="ORF">PYM288_LOCUS38986</name>
</gene>
<feature type="region of interest" description="Disordered" evidence="1">
    <location>
        <begin position="160"/>
        <end position="229"/>
    </location>
</feature>
<evidence type="ECO:0000313" key="3">
    <source>
        <dbReference type="EMBL" id="CAF1657414.1"/>
    </source>
</evidence>
<evidence type="ECO:0000256" key="1">
    <source>
        <dbReference type="SAM" id="MobiDB-lite"/>
    </source>
</evidence>
<sequence length="381" mass="43139">FAFESCIRFIEKKAHESKHHGGQISYWIDLQTIIQTQQIKAPTLTVINEIKWLDGRLGPYQAVISEQLAIHIFDLDLCSLYLRFKAFFVIYHTTTASTISNLKNVSFTEQGSNTQQRTASTITVYSERSATTNNENVPGGVSPTSLGEYCLSTSNIIHESKKNGDKNMSNLKHKRRKHSHDETLSTTLLHLSDNTDRESNDSESELPVNDESRGHTNQLSTTATPTFAGHCVVENNKKSKKKPAKSSSSGVQQLLAFMTKLESQYLRPLLVEQERIEAITKCLSDNKKKIQNVLRKQKMNIALLEVDDKDESTNNQTFLSSLEHKLPDGIVIDLLQKNGIKEHANRYVTSLMDVLFKPEELLVMETKDIPKDERYIMLKGL</sequence>
<dbReference type="EMBL" id="CAJNOL010011872">
    <property type="protein sequence ID" value="CAF1657414.1"/>
    <property type="molecule type" value="Genomic_DNA"/>
</dbReference>
<reference evidence="3" key="1">
    <citation type="submission" date="2021-02" db="EMBL/GenBank/DDBJ databases">
        <authorList>
            <person name="Nowell W R."/>
        </authorList>
    </citation>
    <scope>NUCLEOTIDE SEQUENCE</scope>
</reference>
<accession>A0A816F2T3</accession>
<evidence type="ECO:0000313" key="2">
    <source>
        <dbReference type="EMBL" id="CAF1507740.1"/>
    </source>
</evidence>
<keyword evidence="4" id="KW-1185">Reference proteome</keyword>
<dbReference type="AlphaFoldDB" id="A0A816F2T3"/>
<dbReference type="Proteomes" id="UP000663870">
    <property type="component" value="Unassembled WGS sequence"/>
</dbReference>
<dbReference type="Proteomes" id="UP000663854">
    <property type="component" value="Unassembled WGS sequence"/>
</dbReference>
<name>A0A816F2T3_9BILA</name>
<proteinExistence type="predicted"/>
<dbReference type="EMBL" id="CAJNOH010010059">
    <property type="protein sequence ID" value="CAF1507740.1"/>
    <property type="molecule type" value="Genomic_DNA"/>
</dbReference>
<evidence type="ECO:0000313" key="4">
    <source>
        <dbReference type="Proteomes" id="UP000663870"/>
    </source>
</evidence>
<feature type="non-terminal residue" evidence="3">
    <location>
        <position position="1"/>
    </location>
</feature>
<feature type="compositionally biased region" description="Polar residues" evidence="1">
    <location>
        <begin position="215"/>
        <end position="225"/>
    </location>
</feature>
<comment type="caution">
    <text evidence="3">The sequence shown here is derived from an EMBL/GenBank/DDBJ whole genome shotgun (WGS) entry which is preliminary data.</text>
</comment>